<evidence type="ECO:0000256" key="4">
    <source>
        <dbReference type="ARBA" id="ARBA00022902"/>
    </source>
</evidence>
<evidence type="ECO:0000256" key="3">
    <source>
        <dbReference type="ARBA" id="ARBA00022782"/>
    </source>
</evidence>
<dbReference type="GO" id="GO:0061564">
    <property type="term" value="P:axon development"/>
    <property type="evidence" value="ECO:0007669"/>
    <property type="project" value="TreeGrafter"/>
</dbReference>
<feature type="region of interest" description="Disordered" evidence="8">
    <location>
        <begin position="155"/>
        <end position="174"/>
    </location>
</feature>
<organism evidence="10 11">
    <name type="scientific">Neogobius melanostomus</name>
    <name type="common">round goby</name>
    <dbReference type="NCBI Taxonomy" id="47308"/>
    <lineage>
        <taxon>Eukaryota</taxon>
        <taxon>Metazoa</taxon>
        <taxon>Chordata</taxon>
        <taxon>Craniata</taxon>
        <taxon>Vertebrata</taxon>
        <taxon>Euteleostomi</taxon>
        <taxon>Actinopterygii</taxon>
        <taxon>Neopterygii</taxon>
        <taxon>Teleostei</taxon>
        <taxon>Neoteleostei</taxon>
        <taxon>Acanthomorphata</taxon>
        <taxon>Gobiaria</taxon>
        <taxon>Gobiiformes</taxon>
        <taxon>Gobioidei</taxon>
        <taxon>Gobiidae</taxon>
        <taxon>Benthophilinae</taxon>
        <taxon>Neogobiini</taxon>
        <taxon>Neogobius</taxon>
    </lineage>
</organism>
<dbReference type="SMART" id="SM00353">
    <property type="entry name" value="HLH"/>
    <property type="match status" value="1"/>
</dbReference>
<feature type="compositionally biased region" description="Acidic residues" evidence="8">
    <location>
        <begin position="221"/>
        <end position="237"/>
    </location>
</feature>
<keyword evidence="6" id="KW-0804">Transcription</keyword>
<dbReference type="FunFam" id="4.10.280.10:FF:000025">
    <property type="entry name" value="protein atonal homolog 7"/>
    <property type="match status" value="1"/>
</dbReference>
<keyword evidence="5" id="KW-0805">Transcription regulation</keyword>
<dbReference type="InterPro" id="IPR032661">
    <property type="entry name" value="ATOH1_bHLH"/>
</dbReference>
<feature type="compositionally biased region" description="Basic and acidic residues" evidence="8">
    <location>
        <begin position="206"/>
        <end position="220"/>
    </location>
</feature>
<evidence type="ECO:0000256" key="6">
    <source>
        <dbReference type="ARBA" id="ARBA00023163"/>
    </source>
</evidence>
<feature type="domain" description="BHLH" evidence="9">
    <location>
        <begin position="94"/>
        <end position="146"/>
    </location>
</feature>
<dbReference type="Gene3D" id="4.10.280.10">
    <property type="entry name" value="Helix-loop-helix DNA-binding domain"/>
    <property type="match status" value="1"/>
</dbReference>
<feature type="compositionally biased region" description="Low complexity" evidence="8">
    <location>
        <begin position="163"/>
        <end position="173"/>
    </location>
</feature>
<dbReference type="GO" id="GO:0046983">
    <property type="term" value="F:protein dimerization activity"/>
    <property type="evidence" value="ECO:0007669"/>
    <property type="project" value="InterPro"/>
</dbReference>
<keyword evidence="4" id="KW-0524">Neurogenesis</keyword>
<keyword evidence="3" id="KW-0221">Differentiation</keyword>
<evidence type="ECO:0000256" key="2">
    <source>
        <dbReference type="ARBA" id="ARBA00022473"/>
    </source>
</evidence>
<dbReference type="CDD" id="cd19713">
    <property type="entry name" value="bHLH_TS_ATOH1"/>
    <property type="match status" value="1"/>
</dbReference>
<dbReference type="Ensembl" id="ENSNMLT00000013636.1">
    <property type="protein sequence ID" value="ENSNMLP00000012054.1"/>
    <property type="gene ID" value="ENSNMLG00000008231.1"/>
</dbReference>
<accession>A0A8C6SXV4</accession>
<dbReference type="PANTHER" id="PTHR19290:SF82">
    <property type="entry name" value="TRANSCRIPTION FACTOR ATOH1"/>
    <property type="match status" value="1"/>
</dbReference>
<proteinExistence type="predicted"/>
<comment type="subcellular location">
    <subcellularLocation>
        <location evidence="1">Nucleus</location>
    </subcellularLocation>
</comment>
<name>A0A8C6SXV4_9GOBI</name>
<evidence type="ECO:0000256" key="1">
    <source>
        <dbReference type="ARBA" id="ARBA00004123"/>
    </source>
</evidence>
<dbReference type="GO" id="GO:0007423">
    <property type="term" value="P:sensory organ development"/>
    <property type="evidence" value="ECO:0007669"/>
    <property type="project" value="TreeGrafter"/>
</dbReference>
<evidence type="ECO:0000313" key="11">
    <source>
        <dbReference type="Proteomes" id="UP000694523"/>
    </source>
</evidence>
<keyword evidence="11" id="KW-1185">Reference proteome</keyword>
<dbReference type="GO" id="GO:0005634">
    <property type="term" value="C:nucleus"/>
    <property type="evidence" value="ECO:0007669"/>
    <property type="project" value="UniProtKB-SubCell"/>
</dbReference>
<sequence>MDVLPVVEDWTKVRHSAAFLDGTGAGQPTLTIVDSGSDPRAWLAPCSPLAPVPPRSTCATLLAPAPMVRAAPFSSEALSCKSSSSKPVHGVQKQRRVAANARERRRMHGLNHAFDELRSVIPAFDNDKKLSKYETLQMAQIYINALADLLEGPAPTSACADGPSSSAPKAAPSGVLPAHVSGGSFGPFSSLEEALCSTGAVRKSSPRSDGEFSPRSHFSDSDEAALELQSSEDDELPELQQQHVSF</sequence>
<reference evidence="10" key="2">
    <citation type="submission" date="2025-09" db="UniProtKB">
        <authorList>
            <consortium name="Ensembl"/>
        </authorList>
    </citation>
    <scope>IDENTIFICATION</scope>
</reference>
<evidence type="ECO:0000256" key="8">
    <source>
        <dbReference type="SAM" id="MobiDB-lite"/>
    </source>
</evidence>
<dbReference type="GO" id="GO:0000981">
    <property type="term" value="F:DNA-binding transcription factor activity, RNA polymerase II-specific"/>
    <property type="evidence" value="ECO:0007669"/>
    <property type="project" value="TreeGrafter"/>
</dbReference>
<keyword evidence="7" id="KW-0539">Nucleus</keyword>
<dbReference type="PANTHER" id="PTHR19290">
    <property type="entry name" value="BASIC HELIX-LOOP-HELIX PROTEIN NEUROGENIN-RELATED"/>
    <property type="match status" value="1"/>
</dbReference>
<dbReference type="Proteomes" id="UP000694523">
    <property type="component" value="Unplaced"/>
</dbReference>
<dbReference type="Pfam" id="PF00010">
    <property type="entry name" value="HLH"/>
    <property type="match status" value="1"/>
</dbReference>
<evidence type="ECO:0000256" key="7">
    <source>
        <dbReference type="ARBA" id="ARBA00023242"/>
    </source>
</evidence>
<evidence type="ECO:0000259" key="9">
    <source>
        <dbReference type="PROSITE" id="PS50888"/>
    </source>
</evidence>
<dbReference type="InterPro" id="IPR050359">
    <property type="entry name" value="bHLH_transcription_factors"/>
</dbReference>
<protein>
    <submittedName>
        <fullName evidence="10">Atonal bHLH transcription factor 1a</fullName>
    </submittedName>
</protein>
<feature type="region of interest" description="Disordered" evidence="8">
    <location>
        <begin position="199"/>
        <end position="246"/>
    </location>
</feature>
<dbReference type="GO" id="GO:0045944">
    <property type="term" value="P:positive regulation of transcription by RNA polymerase II"/>
    <property type="evidence" value="ECO:0007669"/>
    <property type="project" value="TreeGrafter"/>
</dbReference>
<dbReference type="PROSITE" id="PS50888">
    <property type="entry name" value="BHLH"/>
    <property type="match status" value="1"/>
</dbReference>
<dbReference type="AlphaFoldDB" id="A0A8C6SXV4"/>
<reference evidence="10" key="1">
    <citation type="submission" date="2025-08" db="UniProtKB">
        <authorList>
            <consortium name="Ensembl"/>
        </authorList>
    </citation>
    <scope>IDENTIFICATION</scope>
</reference>
<evidence type="ECO:0000313" key="10">
    <source>
        <dbReference type="Ensembl" id="ENSNMLP00000012054.1"/>
    </source>
</evidence>
<evidence type="ECO:0000256" key="5">
    <source>
        <dbReference type="ARBA" id="ARBA00023015"/>
    </source>
</evidence>
<dbReference type="InterPro" id="IPR011598">
    <property type="entry name" value="bHLH_dom"/>
</dbReference>
<dbReference type="GO" id="GO:0070888">
    <property type="term" value="F:E-box binding"/>
    <property type="evidence" value="ECO:0007669"/>
    <property type="project" value="TreeGrafter"/>
</dbReference>
<dbReference type="InterPro" id="IPR036638">
    <property type="entry name" value="HLH_DNA-bd_sf"/>
</dbReference>
<dbReference type="SUPFAM" id="SSF47459">
    <property type="entry name" value="HLH, helix-loop-helix DNA-binding domain"/>
    <property type="match status" value="1"/>
</dbReference>
<keyword evidence="2" id="KW-0217">Developmental protein</keyword>